<protein>
    <recommendedName>
        <fullName evidence="1">Metallo-beta-lactamase domain-containing protein</fullName>
    </recommendedName>
</protein>
<dbReference type="InterPro" id="IPR035681">
    <property type="entry name" value="ComA-like_MBL"/>
</dbReference>
<dbReference type="EMBL" id="MHCJ01000003">
    <property type="protein sequence ID" value="OGY18107.1"/>
    <property type="molecule type" value="Genomic_DNA"/>
</dbReference>
<dbReference type="AlphaFoldDB" id="A0A1G1VSC6"/>
<evidence type="ECO:0000313" key="3">
    <source>
        <dbReference type="Proteomes" id="UP000179233"/>
    </source>
</evidence>
<evidence type="ECO:0000259" key="1">
    <source>
        <dbReference type="Pfam" id="PF00753"/>
    </source>
</evidence>
<reference evidence="2 3" key="1">
    <citation type="journal article" date="2016" name="Nat. Commun.">
        <title>Thousands of microbial genomes shed light on interconnected biogeochemical processes in an aquifer system.</title>
        <authorList>
            <person name="Anantharaman K."/>
            <person name="Brown C.T."/>
            <person name="Hug L.A."/>
            <person name="Sharon I."/>
            <person name="Castelle C.J."/>
            <person name="Probst A.J."/>
            <person name="Thomas B.C."/>
            <person name="Singh A."/>
            <person name="Wilkins M.J."/>
            <person name="Karaoz U."/>
            <person name="Brodie E.L."/>
            <person name="Williams K.H."/>
            <person name="Hubbard S.S."/>
            <person name="Banfield J.F."/>
        </authorList>
    </citation>
    <scope>NUCLEOTIDE SEQUENCE [LARGE SCALE GENOMIC DNA]</scope>
</reference>
<evidence type="ECO:0000313" key="2">
    <source>
        <dbReference type="EMBL" id="OGY18107.1"/>
    </source>
</evidence>
<dbReference type="InterPro" id="IPR036866">
    <property type="entry name" value="RibonucZ/Hydroxyglut_hydro"/>
</dbReference>
<gene>
    <name evidence="2" type="ORF">A2786_01130</name>
</gene>
<dbReference type="InterPro" id="IPR052159">
    <property type="entry name" value="Competence_DNA_uptake"/>
</dbReference>
<sequence length="288" mass="31245">MGFLIGVGLVLGVGASLPDGRLHMVVCDVGQGDAILLTFRSRQILVDGGPDDRVVDCLSRHMPFWDRALEVIVLTHPQADHMNGLVDVLRRYDVSEVFLTGATNTTDGFMAFKAAVLQEGASLHFARRGDEIRLEPLALTVVWPKAAIGTLASFRKEAIDAAVLGETTATDVNETSVVLLAQFGTFRALMTGDIGIDTEQALLRSGALNRVDVLKVAHHGSKYATSSDFLSVIRPQLALISAGKKNRYGHPTSDTLMRLDSVGAEILRTDERGDIEIMSNGEDYWVLE</sequence>
<dbReference type="Pfam" id="PF00753">
    <property type="entry name" value="Lactamase_B"/>
    <property type="match status" value="1"/>
</dbReference>
<dbReference type="PANTHER" id="PTHR30619:SF1">
    <property type="entry name" value="RECOMBINATION PROTEIN 2"/>
    <property type="match status" value="1"/>
</dbReference>
<dbReference type="InterPro" id="IPR001279">
    <property type="entry name" value="Metallo-B-lactamas"/>
</dbReference>
<accession>A0A1G1VSC6</accession>
<dbReference type="Proteomes" id="UP000179233">
    <property type="component" value="Unassembled WGS sequence"/>
</dbReference>
<proteinExistence type="predicted"/>
<dbReference type="PANTHER" id="PTHR30619">
    <property type="entry name" value="DNA INTERNALIZATION/COMPETENCE PROTEIN COMEC/REC2"/>
    <property type="match status" value="1"/>
</dbReference>
<dbReference type="CDD" id="cd07731">
    <property type="entry name" value="ComA-like_MBL-fold"/>
    <property type="match status" value="1"/>
</dbReference>
<organism evidence="2 3">
    <name type="scientific">Candidatus Chisholmbacteria bacterium RIFCSPHIGHO2_01_FULL_52_32</name>
    <dbReference type="NCBI Taxonomy" id="1797591"/>
    <lineage>
        <taxon>Bacteria</taxon>
        <taxon>Candidatus Chisholmiibacteriota</taxon>
    </lineage>
</organism>
<name>A0A1G1VSC6_9BACT</name>
<comment type="caution">
    <text evidence="2">The sequence shown here is derived from an EMBL/GenBank/DDBJ whole genome shotgun (WGS) entry which is preliminary data.</text>
</comment>
<feature type="domain" description="Metallo-beta-lactamase" evidence="1">
    <location>
        <begin position="28"/>
        <end position="243"/>
    </location>
</feature>
<dbReference type="Gene3D" id="3.60.15.10">
    <property type="entry name" value="Ribonuclease Z/Hydroxyacylglutathione hydrolase-like"/>
    <property type="match status" value="1"/>
</dbReference>
<dbReference type="SUPFAM" id="SSF56281">
    <property type="entry name" value="Metallo-hydrolase/oxidoreductase"/>
    <property type="match status" value="1"/>
</dbReference>